<dbReference type="Proteomes" id="UP000319848">
    <property type="component" value="Unassembled WGS sequence"/>
</dbReference>
<protein>
    <submittedName>
        <fullName evidence="7">Helicase-like protein</fullName>
    </submittedName>
</protein>
<dbReference type="InterPro" id="IPR001650">
    <property type="entry name" value="Helicase_C-like"/>
</dbReference>
<dbReference type="STRING" id="1341154.FCR2A7T_13420"/>
<keyword evidence="2" id="KW-0378">Hydrolase</keyword>
<keyword evidence="1" id="KW-0547">Nucleotide-binding</keyword>
<dbReference type="InterPro" id="IPR011545">
    <property type="entry name" value="DEAD/DEAH_box_helicase_dom"/>
</dbReference>
<keyword evidence="4" id="KW-0067">ATP-binding</keyword>
<evidence type="ECO:0000259" key="6">
    <source>
        <dbReference type="PROSITE" id="PS51194"/>
    </source>
</evidence>
<evidence type="ECO:0000313" key="8">
    <source>
        <dbReference type="Proteomes" id="UP000319848"/>
    </source>
</evidence>
<evidence type="ECO:0000256" key="2">
    <source>
        <dbReference type="ARBA" id="ARBA00022801"/>
    </source>
</evidence>
<keyword evidence="8" id="KW-1185">Reference proteome</keyword>
<dbReference type="GO" id="GO:0005524">
    <property type="term" value="F:ATP binding"/>
    <property type="evidence" value="ECO:0007669"/>
    <property type="project" value="UniProtKB-KW"/>
</dbReference>
<dbReference type="SMART" id="SM00487">
    <property type="entry name" value="DEXDc"/>
    <property type="match status" value="1"/>
</dbReference>
<reference evidence="7 8" key="1">
    <citation type="journal article" date="2015" name="Stand. Genomic Sci.">
        <title>Genomic Encyclopedia of Bacterial and Archaeal Type Strains, Phase III: the genomes of soil and plant-associated and newly described type strains.</title>
        <authorList>
            <person name="Whitman W.B."/>
            <person name="Woyke T."/>
            <person name="Klenk H.P."/>
            <person name="Zhou Y."/>
            <person name="Lilburn T.G."/>
            <person name="Beck B.J."/>
            <person name="De Vos P."/>
            <person name="Vandamme P."/>
            <person name="Eisen J.A."/>
            <person name="Garrity G."/>
            <person name="Hugenholtz P."/>
            <person name="Kyrpides N.C."/>
        </authorList>
    </citation>
    <scope>NUCLEOTIDE SEQUENCE [LARGE SCALE GENOMIC DNA]</scope>
    <source>
        <strain evidence="7 8">CGMCC 1.7270</strain>
    </source>
</reference>
<dbReference type="GO" id="GO:0004386">
    <property type="term" value="F:helicase activity"/>
    <property type="evidence" value="ECO:0007669"/>
    <property type="project" value="UniProtKB-KW"/>
</dbReference>
<gene>
    <name evidence="7" type="ORF">IP98_01570</name>
</gene>
<dbReference type="RefSeq" id="WP_023570485.1">
    <property type="nucleotide sequence ID" value="NZ_AVBI01000014.1"/>
</dbReference>
<sequence>MRKLSVQAYNHNVLNELIFNLSLIILSEKFNSIPKIKIEEEDLKKGIWIASILCTSNEESHRRKGQLFSSLLFLNFKDNIEILKTCYILFSRLGNLTATKFLDGLYEQKEKNPINLRSKYEFGSFITNELIHERESRIIEASSNSYLITDFQKELWKALEKHSEISISAPTSSGKSFIIKQFILNQFSKTQSFRVLYIVPSRALINQVGEEFKAEIGNDVHIKTSYVEENEISDKEIYVLTPERCVKFLNSKLKVDFIFVDEIQGVADIFGRGLTFEYVYNEIPHCFPSAKLITAGPNIDYPEKTFKEIFEKESFSVITKLSPVFQFKIIMKILQNFQFEVELKTESGKSQKFIQDLGFDSSKTSTLGSTIANLVKHIAPNDFNIIFVQDGNLAQNWALKYAQITEDVNDLDEEVKELIDFLKEDIHKKYFLIECLQKKIAYHHGSLPDIVRKEIEELFASEKITNIFCTSTLLEGVNLPANNLFTMQPKKDSEPLNKFEFGNLIGRAGRLQSSLYGTVYYLEKENDKIKASDYFDAEYNKEIEIFSSYALNELDINDLKLPINLIEKETATSTSTAKQLSVFLRHKFLKGENHALKYLKSKKLSINQVDLAMSYLRDTLRSISVPIIVLNNNPSIDPILQNELYDKVVKSNIRDWVINKNSNYNEFLTSDEIINISYHNRPFYWQFVDLIERLDSIFSIIEESKVKYKNWVSARSMCYQSKKWLSGEPIGKIINSNINYLESRDKIDSNSIDDINSVINNTIKFNSTITTYLLPKYIKVLVDILNVVLSDSQKEEYKLTLSLPTMLELGTQEGAIIRLISSGISRNVAIKIFDVYKKETTKEFRETYDILEWLSSKKEINGLKPIYNRYLNRLKVLKND</sequence>
<dbReference type="InterPro" id="IPR027417">
    <property type="entry name" value="P-loop_NTPase"/>
</dbReference>
<dbReference type="Pfam" id="PF00270">
    <property type="entry name" value="DEAD"/>
    <property type="match status" value="1"/>
</dbReference>
<evidence type="ECO:0000259" key="5">
    <source>
        <dbReference type="PROSITE" id="PS51192"/>
    </source>
</evidence>
<dbReference type="SUPFAM" id="SSF52540">
    <property type="entry name" value="P-loop containing nucleoside triphosphate hydrolases"/>
    <property type="match status" value="1"/>
</dbReference>
<name>V6RZN5_9FLAO</name>
<accession>V6RZN5</accession>
<dbReference type="PANTHER" id="PTHR47961:SF6">
    <property type="entry name" value="DNA-DIRECTED DNA POLYMERASE"/>
    <property type="match status" value="1"/>
</dbReference>
<evidence type="ECO:0000256" key="3">
    <source>
        <dbReference type="ARBA" id="ARBA00022806"/>
    </source>
</evidence>
<dbReference type="PROSITE" id="PS51192">
    <property type="entry name" value="HELICASE_ATP_BIND_1"/>
    <property type="match status" value="1"/>
</dbReference>
<keyword evidence="3 7" id="KW-0347">Helicase</keyword>
<comment type="caution">
    <text evidence="7">The sequence shown here is derived from an EMBL/GenBank/DDBJ whole genome shotgun (WGS) entry which is preliminary data.</text>
</comment>
<feature type="domain" description="Helicase C-terminal" evidence="6">
    <location>
        <begin position="407"/>
        <end position="562"/>
    </location>
</feature>
<dbReference type="AlphaFoldDB" id="V6RZN5"/>
<dbReference type="GO" id="GO:0003676">
    <property type="term" value="F:nucleic acid binding"/>
    <property type="evidence" value="ECO:0007669"/>
    <property type="project" value="InterPro"/>
</dbReference>
<dbReference type="InterPro" id="IPR050474">
    <property type="entry name" value="Hel308_SKI2-like"/>
</dbReference>
<evidence type="ECO:0000256" key="4">
    <source>
        <dbReference type="ARBA" id="ARBA00022840"/>
    </source>
</evidence>
<dbReference type="InterPro" id="IPR014001">
    <property type="entry name" value="Helicase_ATP-bd"/>
</dbReference>
<dbReference type="PANTHER" id="PTHR47961">
    <property type="entry name" value="DNA POLYMERASE THETA, PUTATIVE (AFU_ORTHOLOGUE AFUA_1G05260)-RELATED"/>
    <property type="match status" value="1"/>
</dbReference>
<feature type="domain" description="Helicase ATP-binding" evidence="5">
    <location>
        <begin position="156"/>
        <end position="263"/>
    </location>
</feature>
<dbReference type="EMBL" id="VLKQ01000006">
    <property type="protein sequence ID" value="TWI12358.1"/>
    <property type="molecule type" value="Genomic_DNA"/>
</dbReference>
<dbReference type="Gene3D" id="3.40.50.300">
    <property type="entry name" value="P-loop containing nucleotide triphosphate hydrolases"/>
    <property type="match status" value="2"/>
</dbReference>
<dbReference type="PROSITE" id="PS51194">
    <property type="entry name" value="HELICASE_CTER"/>
    <property type="match status" value="1"/>
</dbReference>
<evidence type="ECO:0000256" key="1">
    <source>
        <dbReference type="ARBA" id="ARBA00022741"/>
    </source>
</evidence>
<dbReference type="OrthoDB" id="9815222at2"/>
<proteinExistence type="predicted"/>
<organism evidence="7 8">
    <name type="scientific">Flavobacterium cauense R2A-7</name>
    <dbReference type="NCBI Taxonomy" id="1341154"/>
    <lineage>
        <taxon>Bacteria</taxon>
        <taxon>Pseudomonadati</taxon>
        <taxon>Bacteroidota</taxon>
        <taxon>Flavobacteriia</taxon>
        <taxon>Flavobacteriales</taxon>
        <taxon>Flavobacteriaceae</taxon>
        <taxon>Flavobacterium</taxon>
    </lineage>
</organism>
<dbReference type="SMART" id="SM00490">
    <property type="entry name" value="HELICc"/>
    <property type="match status" value="1"/>
</dbReference>
<dbReference type="GO" id="GO:0016787">
    <property type="term" value="F:hydrolase activity"/>
    <property type="evidence" value="ECO:0007669"/>
    <property type="project" value="UniProtKB-KW"/>
</dbReference>
<dbReference type="Pfam" id="PF00271">
    <property type="entry name" value="Helicase_C"/>
    <property type="match status" value="1"/>
</dbReference>
<evidence type="ECO:0000313" key="7">
    <source>
        <dbReference type="EMBL" id="TWI12358.1"/>
    </source>
</evidence>